<evidence type="ECO:0000256" key="2">
    <source>
        <dbReference type="ARBA" id="ARBA00022737"/>
    </source>
</evidence>
<dbReference type="Proteomes" id="UP000597444">
    <property type="component" value="Unassembled WGS sequence"/>
</dbReference>
<reference evidence="5" key="1">
    <citation type="submission" date="2020-10" db="EMBL/GenBank/DDBJ databases">
        <title>Taxonomic study of unclassified bacteria belonging to the class Ktedonobacteria.</title>
        <authorList>
            <person name="Yabe S."/>
            <person name="Wang C.M."/>
            <person name="Zheng Y."/>
            <person name="Sakai Y."/>
            <person name="Cavaletti L."/>
            <person name="Monciardini P."/>
            <person name="Donadio S."/>
        </authorList>
    </citation>
    <scope>NUCLEOTIDE SEQUENCE</scope>
    <source>
        <strain evidence="5">ID150040</strain>
    </source>
</reference>
<dbReference type="PANTHER" id="PTHR22847">
    <property type="entry name" value="WD40 REPEAT PROTEIN"/>
    <property type="match status" value="1"/>
</dbReference>
<dbReference type="Gene3D" id="3.30.200.20">
    <property type="entry name" value="Phosphorylase Kinase, domain 1"/>
    <property type="match status" value="1"/>
</dbReference>
<evidence type="ECO:0000256" key="1">
    <source>
        <dbReference type="ARBA" id="ARBA00022574"/>
    </source>
</evidence>
<dbReference type="Gene3D" id="1.10.510.10">
    <property type="entry name" value="Transferase(Phosphotransferase) domain 1"/>
    <property type="match status" value="1"/>
</dbReference>
<dbReference type="PROSITE" id="PS50082">
    <property type="entry name" value="WD_REPEATS_2"/>
    <property type="match status" value="1"/>
</dbReference>
<dbReference type="AlphaFoldDB" id="A0A8J3N9R4"/>
<dbReference type="InterPro" id="IPR000719">
    <property type="entry name" value="Prot_kinase_dom"/>
</dbReference>
<name>A0A8J3N9R4_9CHLR</name>
<dbReference type="SMART" id="SM00320">
    <property type="entry name" value="WD40"/>
    <property type="match status" value="6"/>
</dbReference>
<dbReference type="SMART" id="SM00220">
    <property type="entry name" value="S_TKc"/>
    <property type="match status" value="1"/>
</dbReference>
<dbReference type="GO" id="GO:0004672">
    <property type="term" value="F:protein kinase activity"/>
    <property type="evidence" value="ECO:0007669"/>
    <property type="project" value="InterPro"/>
</dbReference>
<dbReference type="EMBL" id="BNJK01000002">
    <property type="protein sequence ID" value="GHO99602.1"/>
    <property type="molecule type" value="Genomic_DNA"/>
</dbReference>
<evidence type="ECO:0000313" key="5">
    <source>
        <dbReference type="EMBL" id="GHO99602.1"/>
    </source>
</evidence>
<keyword evidence="1 3" id="KW-0853">WD repeat</keyword>
<organism evidence="5 6">
    <name type="scientific">Reticulibacter mediterranei</name>
    <dbReference type="NCBI Taxonomy" id="2778369"/>
    <lineage>
        <taxon>Bacteria</taxon>
        <taxon>Bacillati</taxon>
        <taxon>Chloroflexota</taxon>
        <taxon>Ktedonobacteria</taxon>
        <taxon>Ktedonobacterales</taxon>
        <taxon>Reticulibacteraceae</taxon>
        <taxon>Reticulibacter</taxon>
    </lineage>
</organism>
<dbReference type="InterPro" id="IPR015943">
    <property type="entry name" value="WD40/YVTN_repeat-like_dom_sf"/>
</dbReference>
<comment type="caution">
    <text evidence="5">The sequence shown here is derived from an EMBL/GenBank/DDBJ whole genome shotgun (WGS) entry which is preliminary data.</text>
</comment>
<dbReference type="PROSITE" id="PS50011">
    <property type="entry name" value="PROTEIN_KINASE_DOM"/>
    <property type="match status" value="1"/>
</dbReference>
<dbReference type="GO" id="GO:0005524">
    <property type="term" value="F:ATP binding"/>
    <property type="evidence" value="ECO:0007669"/>
    <property type="project" value="InterPro"/>
</dbReference>
<proteinExistence type="predicted"/>
<evidence type="ECO:0000313" key="6">
    <source>
        <dbReference type="Proteomes" id="UP000597444"/>
    </source>
</evidence>
<keyword evidence="2" id="KW-0677">Repeat</keyword>
<keyword evidence="6" id="KW-1185">Reference proteome</keyword>
<dbReference type="Pfam" id="PF00069">
    <property type="entry name" value="Pkinase"/>
    <property type="match status" value="1"/>
</dbReference>
<evidence type="ECO:0000256" key="3">
    <source>
        <dbReference type="PROSITE-ProRule" id="PRU00221"/>
    </source>
</evidence>
<dbReference type="Gene3D" id="2.130.10.10">
    <property type="entry name" value="YVTN repeat-like/Quinoprotein amine dehydrogenase"/>
    <property type="match status" value="3"/>
</dbReference>
<dbReference type="Pfam" id="PF00400">
    <property type="entry name" value="WD40"/>
    <property type="match status" value="1"/>
</dbReference>
<dbReference type="SUPFAM" id="SSF56112">
    <property type="entry name" value="Protein kinase-like (PK-like)"/>
    <property type="match status" value="1"/>
</dbReference>
<dbReference type="InterPro" id="IPR011659">
    <property type="entry name" value="WD40"/>
</dbReference>
<dbReference type="InterPro" id="IPR011009">
    <property type="entry name" value="Kinase-like_dom_sf"/>
</dbReference>
<dbReference type="RefSeq" id="WP_220210241.1">
    <property type="nucleotide sequence ID" value="NZ_BNJK01000002.1"/>
</dbReference>
<dbReference type="SUPFAM" id="SSF82171">
    <property type="entry name" value="DPP6 N-terminal domain-like"/>
    <property type="match status" value="2"/>
</dbReference>
<gene>
    <name evidence="5" type="ORF">KSF_096500</name>
</gene>
<accession>A0A8J3N9R4</accession>
<dbReference type="PANTHER" id="PTHR22847:SF637">
    <property type="entry name" value="WD REPEAT DOMAIN 5B"/>
    <property type="match status" value="1"/>
</dbReference>
<protein>
    <recommendedName>
        <fullName evidence="4">Protein kinase domain-containing protein</fullName>
    </recommendedName>
</protein>
<dbReference type="Pfam" id="PF07676">
    <property type="entry name" value="PD40"/>
    <property type="match status" value="1"/>
</dbReference>
<dbReference type="InterPro" id="IPR013979">
    <property type="entry name" value="TIF_beta_prop-like"/>
</dbReference>
<dbReference type="InterPro" id="IPR001680">
    <property type="entry name" value="WD40_rpt"/>
</dbReference>
<feature type="repeat" description="WD" evidence="3">
    <location>
        <begin position="507"/>
        <end position="539"/>
    </location>
</feature>
<feature type="domain" description="Protein kinase" evidence="4">
    <location>
        <begin position="12"/>
        <end position="308"/>
    </location>
</feature>
<evidence type="ECO:0000259" key="4">
    <source>
        <dbReference type="PROSITE" id="PS50011"/>
    </source>
</evidence>
<sequence length="723" mass="78662">MSELLGQQLGNYTLTRVLHRETFTESYLGEHVRMKAIARIIVLRASLTEEQITPFQETVQRIAGLIHPHIVRTLDGDLYHGTPFLVQAYVPASLRQFYPEGTQLPLDTVVAYVKQAASALHYAHEQGITHGDLRPEQMLQRERDKSLLITGFGLATLLSLVFPDFVPDNPYLVPELPQQASQPASDQYSLATIAHELLGGASSKLPQEVEQVLTTAQATDPGQRFATIQVFATALEQASKSGKVQPAQPLARSVPIVAASVAATVPDAQKLPPAPPTSAPEHALHSALTEPEALARIPARRGVSRRWLLTGLGLGGAAIVAGIGGSILLKQQAGLKAFVSSPPKLIYTYQSQVLFTGGILHDFDLFWSPDGKQIATVDYGSSTVQIWDAADGNHIITWTAPKKSLYTLQWAQQHLLVAWSLGKSPYEREERVHVRDMASGQDVTTYTGHVSASPGFGIRSIAFSPDGKRIASLKDGYTSSDAYLVHIWDAQTAATIASLAVDDRAVALYWSPDGKRLLSWSSDTILHVWDAQTGASIAVTPNQKLSIAPVWSPNNRYIASTEYESGLLNVWDAQTGQRVCSYQHEPREDVYAFVWSPDSSRIASACRGDDSVHIWNAATGKRIVIHSDWLFTPIAWSPDGKHIASSGAENVRGLHSFQVWDAASGTNAVSYNTPPSDIPDVVKIAWSPDGQYIAAVDRGDSNNNAIYVWKVGWGQSAQPTPSA</sequence>
<dbReference type="Pfam" id="PF08662">
    <property type="entry name" value="eIF2A"/>
    <property type="match status" value="1"/>
</dbReference>